<dbReference type="InterPro" id="IPR003439">
    <property type="entry name" value="ABC_transporter-like_ATP-bd"/>
</dbReference>
<dbReference type="AlphaFoldDB" id="G8TV30"/>
<dbReference type="SMART" id="SM00382">
    <property type="entry name" value="AAA"/>
    <property type="match status" value="1"/>
</dbReference>
<gene>
    <name evidence="6" type="ordered locus">Sulac_0035</name>
</gene>
<dbReference type="FunFam" id="3.40.50.300:FF:000425">
    <property type="entry name" value="Probable ABC transporter, ATP-binding subunit"/>
    <property type="match status" value="1"/>
</dbReference>
<organism evidence="6 7">
    <name type="scientific">Sulfobacillus acidophilus (strain ATCC 700253 / DSM 10332 / NAL)</name>
    <dbReference type="NCBI Taxonomy" id="679936"/>
    <lineage>
        <taxon>Bacteria</taxon>
        <taxon>Bacillati</taxon>
        <taxon>Bacillota</taxon>
        <taxon>Clostridia</taxon>
        <taxon>Eubacteriales</taxon>
        <taxon>Clostridiales Family XVII. Incertae Sedis</taxon>
        <taxon>Sulfobacillus</taxon>
    </lineage>
</organism>
<dbReference type="GO" id="GO:0016887">
    <property type="term" value="F:ATP hydrolysis activity"/>
    <property type="evidence" value="ECO:0007669"/>
    <property type="project" value="InterPro"/>
</dbReference>
<dbReference type="EMBL" id="CP003179">
    <property type="protein sequence ID" value="AEW03611.1"/>
    <property type="molecule type" value="Genomic_DNA"/>
</dbReference>
<dbReference type="Gene3D" id="3.40.50.300">
    <property type="entry name" value="P-loop containing nucleotide triphosphate hydrolases"/>
    <property type="match status" value="1"/>
</dbReference>
<dbReference type="InterPro" id="IPR003593">
    <property type="entry name" value="AAA+_ATPase"/>
</dbReference>
<protein>
    <recommendedName>
        <fullName evidence="4">ABC-type quaternary amine transporter</fullName>
        <ecNumber evidence="4">7.6.2.9</ecNumber>
    </recommendedName>
</protein>
<dbReference type="EC" id="7.6.2.9" evidence="4"/>
<evidence type="ECO:0000259" key="5">
    <source>
        <dbReference type="PROSITE" id="PS50893"/>
    </source>
</evidence>
<keyword evidence="3" id="KW-0067">ATP-binding</keyword>
<dbReference type="SUPFAM" id="SSF52540">
    <property type="entry name" value="P-loop containing nucleoside triphosphate hydrolases"/>
    <property type="match status" value="1"/>
</dbReference>
<dbReference type="PANTHER" id="PTHR42781">
    <property type="entry name" value="SPERMIDINE/PUTRESCINE IMPORT ATP-BINDING PROTEIN POTA"/>
    <property type="match status" value="1"/>
</dbReference>
<proteinExistence type="predicted"/>
<dbReference type="GO" id="GO:0043190">
    <property type="term" value="C:ATP-binding cassette (ABC) transporter complex"/>
    <property type="evidence" value="ECO:0007669"/>
    <property type="project" value="InterPro"/>
</dbReference>
<dbReference type="InterPro" id="IPR050093">
    <property type="entry name" value="ABC_SmlMolc_Importer"/>
</dbReference>
<dbReference type="Pfam" id="PF08402">
    <property type="entry name" value="TOBE_2"/>
    <property type="match status" value="1"/>
</dbReference>
<evidence type="ECO:0000256" key="3">
    <source>
        <dbReference type="ARBA" id="ARBA00022840"/>
    </source>
</evidence>
<evidence type="ECO:0000313" key="6">
    <source>
        <dbReference type="EMBL" id="AEW03611.1"/>
    </source>
</evidence>
<name>G8TV30_SULAD</name>
<feature type="domain" description="ABC transporter" evidence="5">
    <location>
        <begin position="4"/>
        <end position="234"/>
    </location>
</feature>
<dbReference type="Proteomes" id="UP000005439">
    <property type="component" value="Chromosome"/>
</dbReference>
<evidence type="ECO:0000256" key="2">
    <source>
        <dbReference type="ARBA" id="ARBA00022741"/>
    </source>
</evidence>
<dbReference type="GO" id="GO:0005524">
    <property type="term" value="F:ATP binding"/>
    <property type="evidence" value="ECO:0007669"/>
    <property type="project" value="UniProtKB-KW"/>
</dbReference>
<dbReference type="InterPro" id="IPR027417">
    <property type="entry name" value="P-loop_NTPase"/>
</dbReference>
<dbReference type="Gene3D" id="2.40.50.100">
    <property type="match status" value="1"/>
</dbReference>
<dbReference type="InterPro" id="IPR008995">
    <property type="entry name" value="Mo/tungstate-bd_C_term_dom"/>
</dbReference>
<dbReference type="PATRIC" id="fig|679936.5.peg.36"/>
<reference evidence="6 7" key="2">
    <citation type="journal article" date="2012" name="Stand. Genomic Sci.">
        <title>Complete genome sequence of the moderately thermophilic mineral-sulfide-oxidizing firmicute Sulfobacillus acidophilus type strain (NAL(T)).</title>
        <authorList>
            <person name="Anderson I."/>
            <person name="Chertkov O."/>
            <person name="Chen A."/>
            <person name="Saunders E."/>
            <person name="Lapidus A."/>
            <person name="Nolan M."/>
            <person name="Lucas S."/>
            <person name="Hammon N."/>
            <person name="Deshpande S."/>
            <person name="Cheng J.F."/>
            <person name="Han C."/>
            <person name="Tapia R."/>
            <person name="Goodwin L.A."/>
            <person name="Pitluck S."/>
            <person name="Liolios K."/>
            <person name="Pagani I."/>
            <person name="Ivanova N."/>
            <person name="Mikhailova N."/>
            <person name="Pati A."/>
            <person name="Palaniappan K."/>
            <person name="Land M."/>
            <person name="Pan C."/>
            <person name="Rohde M."/>
            <person name="Pukall R."/>
            <person name="Goker M."/>
            <person name="Detter J.C."/>
            <person name="Woyke T."/>
            <person name="Bristow J."/>
            <person name="Eisen J.A."/>
            <person name="Markowitz V."/>
            <person name="Hugenholtz P."/>
            <person name="Kyrpides N.C."/>
            <person name="Klenk H.P."/>
            <person name="Mavromatis K."/>
        </authorList>
    </citation>
    <scope>NUCLEOTIDE SEQUENCE [LARGE SCALE GENOMIC DNA]</scope>
    <source>
        <strain evidence="7">ATCC 700253 / DSM 10332 / NAL</strain>
    </source>
</reference>
<dbReference type="PROSITE" id="PS00211">
    <property type="entry name" value="ABC_TRANSPORTER_1"/>
    <property type="match status" value="1"/>
</dbReference>
<dbReference type="InterPro" id="IPR013611">
    <property type="entry name" value="Transp-assoc_OB_typ2"/>
</dbReference>
<keyword evidence="2" id="KW-0547">Nucleotide-binding</keyword>
<dbReference type="STRING" id="679936.Sulac_0035"/>
<accession>G8TV30</accession>
<dbReference type="PROSITE" id="PS50893">
    <property type="entry name" value="ABC_TRANSPORTER_2"/>
    <property type="match status" value="1"/>
</dbReference>
<dbReference type="KEGG" id="sap:Sulac_0035"/>
<dbReference type="GO" id="GO:0015418">
    <property type="term" value="F:ABC-type quaternary ammonium compound transporting activity"/>
    <property type="evidence" value="ECO:0007669"/>
    <property type="project" value="UniProtKB-EC"/>
</dbReference>
<reference evidence="7" key="1">
    <citation type="submission" date="2011-12" db="EMBL/GenBank/DDBJ databases">
        <title>The complete genome of chromosome of Sulfobacillus acidophilus DSM 10332.</title>
        <authorList>
            <person name="Lucas S."/>
            <person name="Han J."/>
            <person name="Lapidus A."/>
            <person name="Bruce D."/>
            <person name="Goodwin L."/>
            <person name="Pitluck S."/>
            <person name="Peters L."/>
            <person name="Kyrpides N."/>
            <person name="Mavromatis K."/>
            <person name="Ivanova N."/>
            <person name="Mikhailova N."/>
            <person name="Chertkov O."/>
            <person name="Saunders E."/>
            <person name="Detter J.C."/>
            <person name="Tapia R."/>
            <person name="Han C."/>
            <person name="Land M."/>
            <person name="Hauser L."/>
            <person name="Markowitz V."/>
            <person name="Cheng J.-F."/>
            <person name="Hugenholtz P."/>
            <person name="Woyke T."/>
            <person name="Wu D."/>
            <person name="Pukall R."/>
            <person name="Gehrich-Schroeter G."/>
            <person name="Schneider S."/>
            <person name="Klenk H.-P."/>
            <person name="Eisen J.A."/>
        </authorList>
    </citation>
    <scope>NUCLEOTIDE SEQUENCE [LARGE SCALE GENOMIC DNA]</scope>
    <source>
        <strain evidence="7">ATCC 700253 / DSM 10332 / NAL</strain>
    </source>
</reference>
<dbReference type="HOGENOM" id="CLU_000604_1_1_9"/>
<keyword evidence="1" id="KW-0813">Transport</keyword>
<keyword evidence="7" id="KW-1185">Reference proteome</keyword>
<evidence type="ECO:0000256" key="1">
    <source>
        <dbReference type="ARBA" id="ARBA00022448"/>
    </source>
</evidence>
<keyword evidence="6" id="KW-0378">Hydrolase</keyword>
<evidence type="ECO:0000256" key="4">
    <source>
        <dbReference type="ARBA" id="ARBA00066388"/>
    </source>
</evidence>
<dbReference type="InterPro" id="IPR017871">
    <property type="entry name" value="ABC_transporter-like_CS"/>
</dbReference>
<dbReference type="SUPFAM" id="SSF50331">
    <property type="entry name" value="MOP-like"/>
    <property type="match status" value="1"/>
</dbReference>
<sequence length="364" mass="40381">MAHVSIRHLSRRFGSYPALDQINLDVNSGEFVSLLGPSGSGKTTLLRIIAGFEMPDMGDVYVDGRPVTRVPPQKRQMGMVFQSYALFPNLTVRDNIGFGLKVRHWPADQIQRRVDELLELVGLSGKGHRLPRQLSGGEQQRVALARALAPSPAVLLLDEPLSALDAQIRMTLRREIRRIQEALQITTVYVTHDQEEALALSDRVVVMHQGRIEQAGPPMAIYDHPATDFVRRFIGTSNRLKATVVAGDIGLCRIDSQVVHLTEAIGRMEGSTVDLWLRPEHVRLEAVGMSRDNALLGRIDDVVFLGARRSIRIRVGLQSLVVDQVRLPGEPVWAPGEPVSVVIPRHAPVLEDETTVTSRKEVVQ</sequence>
<dbReference type="Pfam" id="PF00005">
    <property type="entry name" value="ABC_tran"/>
    <property type="match status" value="1"/>
</dbReference>
<evidence type="ECO:0000313" key="7">
    <source>
        <dbReference type="Proteomes" id="UP000005439"/>
    </source>
</evidence>
<dbReference type="PANTHER" id="PTHR42781:SF4">
    <property type="entry name" value="SPERMIDINE_PUTRESCINE IMPORT ATP-BINDING PROTEIN POTA"/>
    <property type="match status" value="1"/>
</dbReference>